<keyword evidence="3 6" id="KW-0812">Transmembrane</keyword>
<dbReference type="GO" id="GO:0015171">
    <property type="term" value="F:amino acid transmembrane transporter activity"/>
    <property type="evidence" value="ECO:0007669"/>
    <property type="project" value="TreeGrafter"/>
</dbReference>
<dbReference type="Pfam" id="PF01810">
    <property type="entry name" value="LysE"/>
    <property type="match status" value="1"/>
</dbReference>
<name>A0A6I4P5T1_9MICO</name>
<comment type="caution">
    <text evidence="7">The sequence shown here is derived from an EMBL/GenBank/DDBJ whole genome shotgun (WGS) entry which is preliminary data.</text>
</comment>
<evidence type="ECO:0000256" key="1">
    <source>
        <dbReference type="ARBA" id="ARBA00004651"/>
    </source>
</evidence>
<keyword evidence="2" id="KW-1003">Cell membrane</keyword>
<sequence length="224" mass="22798">MTTPDDTAAIIAFAWLALAMTLAPGSDTVFVIRSSLQDAWRAGVVAALGIVCGVVVWGALAGLGVALLLVRFPVAYDVVAVAGGIYLGYLAWGALVSARRSWRGRHDAGIGLGLAPTRSLPRTFGAGLLANLLNPKIGVFYLSVMPGLFVGSGVGVWTGLLLGGIHAAMGVVWLSLVAVLSGWARRSLLRPTARAVLDGVCGLLLLSFGVLVVVGVLAGGGAVA</sequence>
<evidence type="ECO:0000256" key="5">
    <source>
        <dbReference type="ARBA" id="ARBA00023136"/>
    </source>
</evidence>
<feature type="transmembrane region" description="Helical" evidence="6">
    <location>
        <begin position="12"/>
        <end position="32"/>
    </location>
</feature>
<evidence type="ECO:0000256" key="3">
    <source>
        <dbReference type="ARBA" id="ARBA00022692"/>
    </source>
</evidence>
<dbReference type="InterPro" id="IPR001123">
    <property type="entry name" value="LeuE-type"/>
</dbReference>
<dbReference type="Proteomes" id="UP000438182">
    <property type="component" value="Unassembled WGS sequence"/>
</dbReference>
<evidence type="ECO:0000256" key="2">
    <source>
        <dbReference type="ARBA" id="ARBA00022475"/>
    </source>
</evidence>
<reference evidence="7 8" key="1">
    <citation type="submission" date="2019-12" db="EMBL/GenBank/DDBJ databases">
        <authorList>
            <person name="Kim Y.S."/>
        </authorList>
    </citation>
    <scope>NUCLEOTIDE SEQUENCE [LARGE SCALE GENOMIC DNA]</scope>
    <source>
        <strain evidence="7 8">MMS17-SY077</strain>
    </source>
</reference>
<keyword evidence="5 6" id="KW-0472">Membrane</keyword>
<feature type="transmembrane region" description="Helical" evidence="6">
    <location>
        <begin position="139"/>
        <end position="158"/>
    </location>
</feature>
<keyword evidence="4 6" id="KW-1133">Transmembrane helix</keyword>
<accession>A0A6I4P5T1</accession>
<feature type="transmembrane region" description="Helical" evidence="6">
    <location>
        <begin position="196"/>
        <end position="218"/>
    </location>
</feature>
<organism evidence="7 8">
    <name type="scientific">Agromyces seonyuensis</name>
    <dbReference type="NCBI Taxonomy" id="2662446"/>
    <lineage>
        <taxon>Bacteria</taxon>
        <taxon>Bacillati</taxon>
        <taxon>Actinomycetota</taxon>
        <taxon>Actinomycetes</taxon>
        <taxon>Micrococcales</taxon>
        <taxon>Microbacteriaceae</taxon>
        <taxon>Agromyces</taxon>
    </lineage>
</organism>
<dbReference type="EMBL" id="WSTA01000038">
    <property type="protein sequence ID" value="MWB98824.1"/>
    <property type="molecule type" value="Genomic_DNA"/>
</dbReference>
<gene>
    <name evidence="7" type="ORF">GB864_09725</name>
</gene>
<keyword evidence="8" id="KW-1185">Reference proteome</keyword>
<dbReference type="PANTHER" id="PTHR30086">
    <property type="entry name" value="ARGININE EXPORTER PROTEIN ARGO"/>
    <property type="match status" value="1"/>
</dbReference>
<protein>
    <submittedName>
        <fullName evidence="7">LysE family transporter</fullName>
    </submittedName>
</protein>
<evidence type="ECO:0000256" key="6">
    <source>
        <dbReference type="SAM" id="Phobius"/>
    </source>
</evidence>
<proteinExistence type="predicted"/>
<evidence type="ECO:0000313" key="7">
    <source>
        <dbReference type="EMBL" id="MWB98824.1"/>
    </source>
</evidence>
<feature type="transmembrane region" description="Helical" evidence="6">
    <location>
        <begin position="44"/>
        <end position="68"/>
    </location>
</feature>
<comment type="subcellular location">
    <subcellularLocation>
        <location evidence="1">Cell membrane</location>
        <topology evidence="1">Multi-pass membrane protein</topology>
    </subcellularLocation>
</comment>
<dbReference type="GO" id="GO:0005886">
    <property type="term" value="C:plasma membrane"/>
    <property type="evidence" value="ECO:0007669"/>
    <property type="project" value="UniProtKB-SubCell"/>
</dbReference>
<dbReference type="AlphaFoldDB" id="A0A6I4P5T1"/>
<dbReference type="PANTHER" id="PTHR30086:SF20">
    <property type="entry name" value="ARGININE EXPORTER PROTEIN ARGO-RELATED"/>
    <property type="match status" value="1"/>
</dbReference>
<evidence type="ECO:0000313" key="8">
    <source>
        <dbReference type="Proteomes" id="UP000438182"/>
    </source>
</evidence>
<feature type="transmembrane region" description="Helical" evidence="6">
    <location>
        <begin position="164"/>
        <end position="184"/>
    </location>
</feature>
<evidence type="ECO:0000256" key="4">
    <source>
        <dbReference type="ARBA" id="ARBA00022989"/>
    </source>
</evidence>
<dbReference type="RefSeq" id="WP_160424503.1">
    <property type="nucleotide sequence ID" value="NZ_WSTA01000038.1"/>
</dbReference>
<feature type="transmembrane region" description="Helical" evidence="6">
    <location>
        <begin position="74"/>
        <end position="96"/>
    </location>
</feature>